<dbReference type="PANTHER" id="PTHR43575:SF1">
    <property type="entry name" value="PROTEIN ABCI7, CHLOROPLASTIC"/>
    <property type="match status" value="1"/>
</dbReference>
<proteinExistence type="inferred from homology"/>
<dbReference type="OrthoDB" id="9768262at2"/>
<dbReference type="InterPro" id="IPR045595">
    <property type="entry name" value="SufBD_N"/>
</dbReference>
<organism evidence="4 5">
    <name type="scientific">Bosea lupini</name>
    <dbReference type="NCBI Taxonomy" id="1036779"/>
    <lineage>
        <taxon>Bacteria</taxon>
        <taxon>Pseudomonadati</taxon>
        <taxon>Pseudomonadota</taxon>
        <taxon>Alphaproteobacteria</taxon>
        <taxon>Hyphomicrobiales</taxon>
        <taxon>Boseaceae</taxon>
        <taxon>Bosea</taxon>
    </lineage>
</organism>
<feature type="domain" description="SUF system FeS cluster assembly SufBD N-terminal" evidence="3">
    <location>
        <begin position="11"/>
        <end position="173"/>
    </location>
</feature>
<dbReference type="NCBIfam" id="TIGR01981">
    <property type="entry name" value="sufD"/>
    <property type="match status" value="1"/>
</dbReference>
<dbReference type="Pfam" id="PF19295">
    <property type="entry name" value="SufBD_N"/>
    <property type="match status" value="1"/>
</dbReference>
<evidence type="ECO:0000313" key="4">
    <source>
        <dbReference type="EMBL" id="SEK28418.1"/>
    </source>
</evidence>
<evidence type="ECO:0000259" key="3">
    <source>
        <dbReference type="Pfam" id="PF19295"/>
    </source>
</evidence>
<dbReference type="InterPro" id="IPR000825">
    <property type="entry name" value="SUF_FeS_clus_asmbl_SufBD_core"/>
</dbReference>
<comment type="similarity">
    <text evidence="1">Belongs to the iron-sulfur cluster assembly SufBD family.</text>
</comment>
<dbReference type="InterPro" id="IPR055346">
    <property type="entry name" value="Fe-S_cluster_assembly_SufBD"/>
</dbReference>
<keyword evidence="5" id="KW-1185">Reference proteome</keyword>
<evidence type="ECO:0000313" key="5">
    <source>
        <dbReference type="Proteomes" id="UP000199664"/>
    </source>
</evidence>
<evidence type="ECO:0000259" key="2">
    <source>
        <dbReference type="Pfam" id="PF01458"/>
    </source>
</evidence>
<dbReference type="STRING" id="1036779.SAMN04515666_101132"/>
<dbReference type="EMBL" id="FOAN01000001">
    <property type="protein sequence ID" value="SEK28418.1"/>
    <property type="molecule type" value="Genomic_DNA"/>
</dbReference>
<protein>
    <submittedName>
        <fullName evidence="4">Iron-regulated ABC transporter permease protein SufD</fullName>
    </submittedName>
</protein>
<dbReference type="Proteomes" id="UP000199664">
    <property type="component" value="Unassembled WGS sequence"/>
</dbReference>
<feature type="domain" description="SUF system FeS cluster assembly SufBD core" evidence="2">
    <location>
        <begin position="183"/>
        <end position="412"/>
    </location>
</feature>
<reference evidence="5" key="1">
    <citation type="submission" date="2016-10" db="EMBL/GenBank/DDBJ databases">
        <authorList>
            <person name="Varghese N."/>
            <person name="Submissions S."/>
        </authorList>
    </citation>
    <scope>NUCLEOTIDE SEQUENCE [LARGE SCALE GENOMIC DNA]</scope>
    <source>
        <strain evidence="5">LMG 26383,CCUG 61248,R- 45681</strain>
    </source>
</reference>
<gene>
    <name evidence="4" type="ORF">SAMN04515666_101132</name>
</gene>
<dbReference type="Pfam" id="PF01458">
    <property type="entry name" value="SUFBD_core"/>
    <property type="match status" value="1"/>
</dbReference>
<accession>A0A1H7FR11</accession>
<dbReference type="PANTHER" id="PTHR43575">
    <property type="entry name" value="PROTEIN ABCI7, CHLOROPLASTIC"/>
    <property type="match status" value="1"/>
</dbReference>
<dbReference type="SUPFAM" id="SSF101960">
    <property type="entry name" value="Stabilizer of iron transporter SufD"/>
    <property type="match status" value="1"/>
</dbReference>
<dbReference type="AlphaFoldDB" id="A0A1H7FR11"/>
<dbReference type="GO" id="GO:0016226">
    <property type="term" value="P:iron-sulfur cluster assembly"/>
    <property type="evidence" value="ECO:0007669"/>
    <property type="project" value="InterPro"/>
</dbReference>
<sequence length="449" mass="47872">MAIITPLKTAAEQQLVEQFASVKAELPGAGAMRKVREDAFAGFEAKGLPHRRLESWRYTDLRALWREAKPLARRPTRPQAIADRLALQTIAGRRFVTIDGVFSAADSDLQGLPAGITARSLAEALTESPDEIAAAFTAPEVARDDSALMLNAAFAQDGVVIDVADGTELDQPIVLLALGTGASEASIVSRSLVRIGAGAKVTVVELQESVGPAPVQVNHATSFVIGEGAEVEHVRMVSRQRAETVQVQSLLVELGGHAAFDSVAVAVNCGVLRQQSFLRYGGEHSRAALRGINLLRKQEHSDVTLVMDHAAAHGESRELFKTIAEGEGTGVFQGKVIVRQHSQKVDGSMKSHALLLNDGATMFNKPELEIFADDVVCGHGATVAQVDAEQLFYLMARGLPRPQAEALVLAAFVGEVSDMVGDEGVREIVGREIDCWLGQREGAPKSGAA</sequence>
<dbReference type="RefSeq" id="WP_091828661.1">
    <property type="nucleotide sequence ID" value="NZ_FOAN01000001.1"/>
</dbReference>
<dbReference type="InterPro" id="IPR011542">
    <property type="entry name" value="SUF_FeS_clus_asmbl_SufD"/>
</dbReference>
<evidence type="ECO:0000256" key="1">
    <source>
        <dbReference type="ARBA" id="ARBA00043967"/>
    </source>
</evidence>
<dbReference type="InterPro" id="IPR037284">
    <property type="entry name" value="SUF_FeS_clus_asmbl_SufBD_sf"/>
</dbReference>
<name>A0A1H7FR11_9HYPH</name>